<reference evidence="2" key="1">
    <citation type="submission" date="2017-04" db="EMBL/GenBank/DDBJ databases">
        <title>Plasmodium gonderi genome.</title>
        <authorList>
            <person name="Arisue N."/>
            <person name="Honma H."/>
            <person name="Kawai S."/>
            <person name="Tougan T."/>
            <person name="Tanabe K."/>
            <person name="Horii T."/>
        </authorList>
    </citation>
    <scope>NUCLEOTIDE SEQUENCE [LARGE SCALE GENOMIC DNA]</scope>
    <source>
        <strain evidence="2">ATCC 30045</strain>
    </source>
</reference>
<dbReference type="RefSeq" id="XP_028546104.1">
    <property type="nucleotide sequence ID" value="XM_028690303.1"/>
</dbReference>
<keyword evidence="2" id="KW-1185">Reference proteome</keyword>
<name>A0A1Y1JPV9_PLAGO</name>
<dbReference type="OMA" id="MCEEDEV"/>
<dbReference type="Proteomes" id="UP000195521">
    <property type="component" value="Unassembled WGS sequence"/>
</dbReference>
<dbReference type="AlphaFoldDB" id="A0A1Y1JPV9"/>
<evidence type="ECO:0000313" key="2">
    <source>
        <dbReference type="Proteomes" id="UP000195521"/>
    </source>
</evidence>
<dbReference type="EMBL" id="BDQF01000015">
    <property type="protein sequence ID" value="GAW83515.1"/>
    <property type="molecule type" value="Genomic_DNA"/>
</dbReference>
<protein>
    <submittedName>
        <fullName evidence="1">Uncharacterized protein</fullName>
    </submittedName>
</protein>
<proteinExistence type="predicted"/>
<organism evidence="1 2">
    <name type="scientific">Plasmodium gonderi</name>
    <dbReference type="NCBI Taxonomy" id="77519"/>
    <lineage>
        <taxon>Eukaryota</taxon>
        <taxon>Sar</taxon>
        <taxon>Alveolata</taxon>
        <taxon>Apicomplexa</taxon>
        <taxon>Aconoidasida</taxon>
        <taxon>Haemosporida</taxon>
        <taxon>Plasmodiidae</taxon>
        <taxon>Plasmodium</taxon>
        <taxon>Plasmodium (Plasmodium)</taxon>
    </lineage>
</organism>
<accession>A0A1Y1JPV9</accession>
<sequence>MNFKKTELSKNNVSLKTCQSKDISMYGEDDFFSNSTLSDVEDSYKFWENADDSNIFEICKEFESSGDETEKNGIEHNLDTPKLYSSVEINTSSNDLGIILEDENYFKKDVEKTSLNDN</sequence>
<dbReference type="GeneID" id="39750260"/>
<dbReference type="OrthoDB" id="375337at2759"/>
<gene>
    <name evidence="1" type="ORF">PGO_143120</name>
</gene>
<evidence type="ECO:0000313" key="1">
    <source>
        <dbReference type="EMBL" id="GAW83515.1"/>
    </source>
</evidence>
<comment type="caution">
    <text evidence="1">The sequence shown here is derived from an EMBL/GenBank/DDBJ whole genome shotgun (WGS) entry which is preliminary data.</text>
</comment>